<accession>A0A451CXC0</accession>
<reference evidence="13 14" key="1">
    <citation type="submission" date="2019-02" db="EMBL/GenBank/DDBJ databases">
        <authorList>
            <person name="Manzano-Marin A."/>
            <person name="Manzano-Marin A."/>
        </authorList>
    </citation>
    <scope>NUCLEOTIDE SEQUENCE [LARGE SCALE GENOMIC DNA]</scope>
    <source>
        <strain evidence="13 14">BuCisplendens/pseudotsugae</strain>
    </source>
</reference>
<evidence type="ECO:0000313" key="14">
    <source>
        <dbReference type="Proteomes" id="UP000294466"/>
    </source>
</evidence>
<dbReference type="GO" id="GO:0006417">
    <property type="term" value="P:regulation of translation"/>
    <property type="evidence" value="ECO:0007669"/>
    <property type="project" value="UniProtKB-KW"/>
</dbReference>
<evidence type="ECO:0000256" key="9">
    <source>
        <dbReference type="ARBA" id="ARBA00035241"/>
    </source>
</evidence>
<keyword evidence="7 11" id="KW-0689">Ribosomal protein</keyword>
<dbReference type="Gene3D" id="3.30.190.20">
    <property type="match status" value="1"/>
</dbReference>
<evidence type="ECO:0000256" key="11">
    <source>
        <dbReference type="HAMAP-Rule" id="MF_01318"/>
    </source>
</evidence>
<evidence type="ECO:0000256" key="8">
    <source>
        <dbReference type="ARBA" id="ARBA00023274"/>
    </source>
</evidence>
<keyword evidence="6 11" id="KW-0694">RNA-binding</keyword>
<evidence type="ECO:0000256" key="4">
    <source>
        <dbReference type="ARBA" id="ARBA00022730"/>
    </source>
</evidence>
<dbReference type="PANTHER" id="PTHR36427:SF3">
    <property type="entry name" value="LARGE RIBOSOMAL SUBUNIT PROTEIN UL1M"/>
    <property type="match status" value="1"/>
</dbReference>
<gene>
    <name evidence="11 13" type="primary">rplA</name>
    <name evidence="13" type="ORF">BUCISPPS3390_022</name>
</gene>
<keyword evidence="4 11" id="KW-0699">rRNA-binding</keyword>
<dbReference type="InterPro" id="IPR023673">
    <property type="entry name" value="Ribosomal_uL1_CS"/>
</dbReference>
<proteinExistence type="inferred from homology"/>
<dbReference type="GO" id="GO:0022625">
    <property type="term" value="C:cytosolic large ribosomal subunit"/>
    <property type="evidence" value="ECO:0007669"/>
    <property type="project" value="TreeGrafter"/>
</dbReference>
<evidence type="ECO:0000256" key="10">
    <source>
        <dbReference type="ARBA" id="ARBA00059110"/>
    </source>
</evidence>
<dbReference type="InterPro" id="IPR002143">
    <property type="entry name" value="Ribosomal_uL1"/>
</dbReference>
<dbReference type="Pfam" id="PF00687">
    <property type="entry name" value="Ribosomal_L1"/>
    <property type="match status" value="1"/>
</dbReference>
<protein>
    <recommendedName>
        <fullName evidence="9 11">Large ribosomal subunit protein uL1</fullName>
    </recommendedName>
</protein>
<comment type="subunit">
    <text evidence="11">Part of the 50S ribosomal subunit.</text>
</comment>
<dbReference type="Gene3D" id="3.40.50.790">
    <property type="match status" value="1"/>
</dbReference>
<evidence type="ECO:0000256" key="5">
    <source>
        <dbReference type="ARBA" id="ARBA00022845"/>
    </source>
</evidence>
<dbReference type="PROSITE" id="PS01199">
    <property type="entry name" value="RIBOSOMAL_L1"/>
    <property type="match status" value="1"/>
</dbReference>
<dbReference type="PIRSF" id="PIRSF002155">
    <property type="entry name" value="Ribosomal_L1"/>
    <property type="match status" value="1"/>
</dbReference>
<evidence type="ECO:0000256" key="1">
    <source>
        <dbReference type="ARBA" id="ARBA00010531"/>
    </source>
</evidence>
<dbReference type="EMBL" id="LR217692">
    <property type="protein sequence ID" value="VFP77597.1"/>
    <property type="molecule type" value="Genomic_DNA"/>
</dbReference>
<dbReference type="NCBIfam" id="TIGR01169">
    <property type="entry name" value="rplA_bact"/>
    <property type="match status" value="1"/>
</dbReference>
<dbReference type="HAMAP" id="MF_01318_B">
    <property type="entry name" value="Ribosomal_uL1_B"/>
    <property type="match status" value="1"/>
</dbReference>
<evidence type="ECO:0000256" key="7">
    <source>
        <dbReference type="ARBA" id="ARBA00022980"/>
    </source>
</evidence>
<comment type="function">
    <text evidence="11">Binds directly to 23S rRNA. The L1 stalk is quite mobile in the ribosome, and is involved in E site tRNA release.</text>
</comment>
<dbReference type="RefSeq" id="WP_154060649.1">
    <property type="nucleotide sequence ID" value="NZ_LR217692.1"/>
</dbReference>
<comment type="similarity">
    <text evidence="1 11 12">Belongs to the universal ribosomal protein uL1 family.</text>
</comment>
<evidence type="ECO:0000256" key="6">
    <source>
        <dbReference type="ARBA" id="ARBA00022884"/>
    </source>
</evidence>
<keyword evidence="2 11" id="KW-0678">Repressor</keyword>
<dbReference type="InterPro" id="IPR028364">
    <property type="entry name" value="Ribosomal_uL1/biogenesis"/>
</dbReference>
<organism evidence="13 14">
    <name type="scientific">Buchnera aphidicola</name>
    <name type="common">Cinara cf. splendens/pseudotsugae 3390</name>
    <dbReference type="NCBI Taxonomy" id="2518980"/>
    <lineage>
        <taxon>Bacteria</taxon>
        <taxon>Pseudomonadati</taxon>
        <taxon>Pseudomonadota</taxon>
        <taxon>Gammaproteobacteria</taxon>
        <taxon>Enterobacterales</taxon>
        <taxon>Erwiniaceae</taxon>
        <taxon>Buchnera</taxon>
    </lineage>
</organism>
<dbReference type="CDD" id="cd00403">
    <property type="entry name" value="Ribosomal_L1"/>
    <property type="match status" value="1"/>
</dbReference>
<dbReference type="GO" id="GO:0000049">
    <property type="term" value="F:tRNA binding"/>
    <property type="evidence" value="ECO:0007669"/>
    <property type="project" value="UniProtKB-KW"/>
</dbReference>
<keyword evidence="3 11" id="KW-0820">tRNA-binding</keyword>
<dbReference type="GO" id="GO:0019843">
    <property type="term" value="F:rRNA binding"/>
    <property type="evidence" value="ECO:0007669"/>
    <property type="project" value="UniProtKB-UniRule"/>
</dbReference>
<dbReference type="InterPro" id="IPR023674">
    <property type="entry name" value="Ribosomal_uL1-like"/>
</dbReference>
<evidence type="ECO:0000256" key="3">
    <source>
        <dbReference type="ARBA" id="ARBA00022555"/>
    </source>
</evidence>
<dbReference type="Proteomes" id="UP000294466">
    <property type="component" value="Chromosome"/>
</dbReference>
<dbReference type="GO" id="GO:0006412">
    <property type="term" value="P:translation"/>
    <property type="evidence" value="ECO:0007669"/>
    <property type="project" value="UniProtKB-UniRule"/>
</dbReference>
<name>A0A451CXC0_9GAMM</name>
<dbReference type="AlphaFoldDB" id="A0A451CXC0"/>
<sequence length="229" mass="25537">MTKISKKKKFNQKLRNQKNTYTIQSAIKILKKMKSANFIESVDAAFHLNINPKKSEQNIRGSILLPHGTGKKIKIGVFTTGKNIEIAKESGADFVGMEDLASIIQKQKIIFDLIIASPETMEIVGKLGPILGPKGIMPNPKFGTVTDNIKQSIQEARKGKVNYRNDKSGVIHSNFGKINFSEIHLCENFLTLYNNIKQSKPNQLKGVLYKKISISTTMSPSISINYLTL</sequence>
<dbReference type="GO" id="GO:0003735">
    <property type="term" value="F:structural constituent of ribosome"/>
    <property type="evidence" value="ECO:0007669"/>
    <property type="project" value="InterPro"/>
</dbReference>
<dbReference type="InterPro" id="IPR005878">
    <property type="entry name" value="Ribosom_uL1_bac-type"/>
</dbReference>
<evidence type="ECO:0000256" key="12">
    <source>
        <dbReference type="RuleBase" id="RU000659"/>
    </source>
</evidence>
<dbReference type="OrthoDB" id="9803740at2"/>
<comment type="function">
    <text evidence="10 11">Protein L1 is also a translational repressor protein, it controls the translation of the L11 operon by binding to its mRNA.</text>
</comment>
<evidence type="ECO:0000256" key="2">
    <source>
        <dbReference type="ARBA" id="ARBA00022491"/>
    </source>
</evidence>
<evidence type="ECO:0000313" key="13">
    <source>
        <dbReference type="EMBL" id="VFP77597.1"/>
    </source>
</evidence>
<dbReference type="FunFam" id="3.40.50.790:FF:000001">
    <property type="entry name" value="50S ribosomal protein L1"/>
    <property type="match status" value="1"/>
</dbReference>
<dbReference type="InterPro" id="IPR016095">
    <property type="entry name" value="Ribosomal_uL1_3-a/b-sand"/>
</dbReference>
<dbReference type="PANTHER" id="PTHR36427">
    <property type="entry name" value="54S RIBOSOMAL PROTEIN L1, MITOCHONDRIAL"/>
    <property type="match status" value="1"/>
</dbReference>
<keyword evidence="8 11" id="KW-0687">Ribonucleoprotein</keyword>
<dbReference type="SUPFAM" id="SSF56808">
    <property type="entry name" value="Ribosomal protein L1"/>
    <property type="match status" value="1"/>
</dbReference>
<keyword evidence="5 11" id="KW-0810">Translation regulation</keyword>